<proteinExistence type="predicted"/>
<dbReference type="GO" id="GO:0003700">
    <property type="term" value="F:DNA-binding transcription factor activity"/>
    <property type="evidence" value="ECO:0007669"/>
    <property type="project" value="TreeGrafter"/>
</dbReference>
<dbReference type="RefSeq" id="WP_006370331.1">
    <property type="nucleotide sequence ID" value="NZ_CP073075.1"/>
</dbReference>
<dbReference type="SUPFAM" id="SSF51735">
    <property type="entry name" value="NAD(P)-binding Rossmann-fold domains"/>
    <property type="match status" value="1"/>
</dbReference>
<keyword evidence="2" id="KW-0238">DNA-binding</keyword>
<dbReference type="PANTHER" id="PTHR30146:SF109">
    <property type="entry name" value="HTH-TYPE TRANSCRIPTIONAL REGULATOR GALS"/>
    <property type="match status" value="1"/>
</dbReference>
<evidence type="ECO:0000313" key="7">
    <source>
        <dbReference type="Proteomes" id="UP000563898"/>
    </source>
</evidence>
<evidence type="ECO:0000256" key="3">
    <source>
        <dbReference type="ARBA" id="ARBA00023163"/>
    </source>
</evidence>
<evidence type="ECO:0000259" key="4">
    <source>
        <dbReference type="Pfam" id="PF01408"/>
    </source>
</evidence>
<dbReference type="AlphaFoldDB" id="A0A846WL10"/>
<protein>
    <submittedName>
        <fullName evidence="6">Substrate-binding domain-containing protein</fullName>
    </submittedName>
</protein>
<dbReference type="InterPro" id="IPR046335">
    <property type="entry name" value="LacI/GalR-like_sensor"/>
</dbReference>
<keyword evidence="1" id="KW-0805">Transcription regulation</keyword>
<evidence type="ECO:0000256" key="2">
    <source>
        <dbReference type="ARBA" id="ARBA00023125"/>
    </source>
</evidence>
<organism evidence="6 7">
    <name type="scientific">Gordonia polyisoprenivorans</name>
    <dbReference type="NCBI Taxonomy" id="84595"/>
    <lineage>
        <taxon>Bacteria</taxon>
        <taxon>Bacillati</taxon>
        <taxon>Actinomycetota</taxon>
        <taxon>Actinomycetes</taxon>
        <taxon>Mycobacteriales</taxon>
        <taxon>Gordoniaceae</taxon>
        <taxon>Gordonia</taxon>
    </lineage>
</organism>
<dbReference type="CDD" id="cd06267">
    <property type="entry name" value="PBP1_LacI_sugar_binding-like"/>
    <property type="match status" value="1"/>
</dbReference>
<reference evidence="6 7" key="1">
    <citation type="submission" date="2020-04" db="EMBL/GenBank/DDBJ databases">
        <title>MicrobeNet Type strains.</title>
        <authorList>
            <person name="Nicholson A.C."/>
        </authorList>
    </citation>
    <scope>NUCLEOTIDE SEQUENCE [LARGE SCALE GENOMIC DNA]</scope>
    <source>
        <strain evidence="6 7">ATCC BAA-14</strain>
    </source>
</reference>
<evidence type="ECO:0000256" key="1">
    <source>
        <dbReference type="ARBA" id="ARBA00023015"/>
    </source>
</evidence>
<dbReference type="Gene3D" id="3.40.50.2300">
    <property type="match status" value="2"/>
</dbReference>
<sequence length="412" mass="43376">MTSSVESPSSSTTPDRSVDAAVGCALVGVVFDASNPFEADLVDALYAAADRRAVTPGQSSYRLALSGHGRARTRRRAVTDLVGMGCDGIIVIGATHDDDLDLPAASVVIGERVPGLGRVTVGTDEWQGAHLAVQHLIDLGHNAIVHIGGGDHPCAAERQRGYIGAMTAAGLQQHCQILRGDYTEEAGARVAHEILERLPRPTAVFLANDRMAFGFIDVMRAQGVEIPAEMSVVGYDDGHLAGVEGVELTTVRQDVPGLADAAIEALGRILAGVEVASAACGFHGEVALEPQLVVRSTTAAVKEIAVAPTPERPDVPARRRWGLMLDDLGDEVQRALGTPGLLTGSIEVVASASTLTAWRIADRLGIMASYGLYEDLLEDPDIDAVLVALPGDLGDDWARKAREVGKHVYRIG</sequence>
<evidence type="ECO:0000313" key="6">
    <source>
        <dbReference type="EMBL" id="NKY01919.1"/>
    </source>
</evidence>
<dbReference type="SUPFAM" id="SSF53822">
    <property type="entry name" value="Periplasmic binding protein-like I"/>
    <property type="match status" value="1"/>
</dbReference>
<dbReference type="Pfam" id="PF13377">
    <property type="entry name" value="Peripla_BP_3"/>
    <property type="match status" value="1"/>
</dbReference>
<dbReference type="GO" id="GO:0000976">
    <property type="term" value="F:transcription cis-regulatory region binding"/>
    <property type="evidence" value="ECO:0007669"/>
    <property type="project" value="TreeGrafter"/>
</dbReference>
<dbReference type="Gene3D" id="3.40.50.720">
    <property type="entry name" value="NAD(P)-binding Rossmann-like Domain"/>
    <property type="match status" value="1"/>
</dbReference>
<dbReference type="Proteomes" id="UP000563898">
    <property type="component" value="Unassembled WGS sequence"/>
</dbReference>
<feature type="domain" description="Transcriptional regulator LacI/GalR-like sensor" evidence="5">
    <location>
        <begin position="133"/>
        <end position="298"/>
    </location>
</feature>
<name>A0A846WL10_9ACTN</name>
<gene>
    <name evidence="6" type="ORF">HGA05_10070</name>
</gene>
<feature type="domain" description="Gfo/Idh/MocA-like oxidoreductase N-terminal" evidence="4">
    <location>
        <begin position="348"/>
        <end position="408"/>
    </location>
</feature>
<comment type="caution">
    <text evidence="6">The sequence shown here is derived from an EMBL/GenBank/DDBJ whole genome shotgun (WGS) entry which is preliminary data.</text>
</comment>
<accession>A0A846WL10</accession>
<dbReference type="InterPro" id="IPR036291">
    <property type="entry name" value="NAD(P)-bd_dom_sf"/>
</dbReference>
<evidence type="ECO:0000259" key="5">
    <source>
        <dbReference type="Pfam" id="PF13377"/>
    </source>
</evidence>
<dbReference type="InterPro" id="IPR000683">
    <property type="entry name" value="Gfo/Idh/MocA-like_OxRdtase_N"/>
</dbReference>
<dbReference type="InterPro" id="IPR028082">
    <property type="entry name" value="Peripla_BP_I"/>
</dbReference>
<dbReference type="PANTHER" id="PTHR30146">
    <property type="entry name" value="LACI-RELATED TRANSCRIPTIONAL REPRESSOR"/>
    <property type="match status" value="1"/>
</dbReference>
<dbReference type="GO" id="GO:0000166">
    <property type="term" value="F:nucleotide binding"/>
    <property type="evidence" value="ECO:0007669"/>
    <property type="project" value="InterPro"/>
</dbReference>
<dbReference type="EMBL" id="JAAXPC010000005">
    <property type="protein sequence ID" value="NKY01919.1"/>
    <property type="molecule type" value="Genomic_DNA"/>
</dbReference>
<keyword evidence="3" id="KW-0804">Transcription</keyword>
<dbReference type="Pfam" id="PF01408">
    <property type="entry name" value="GFO_IDH_MocA"/>
    <property type="match status" value="1"/>
</dbReference>